<evidence type="ECO:0000313" key="2">
    <source>
        <dbReference type="EMBL" id="SEM53935.1"/>
    </source>
</evidence>
<dbReference type="STRING" id="1166340.SAMN05192583_0556"/>
<reference evidence="3" key="1">
    <citation type="submission" date="2016-10" db="EMBL/GenBank/DDBJ databases">
        <authorList>
            <person name="Varghese N."/>
            <person name="Submissions S."/>
        </authorList>
    </citation>
    <scope>NUCLEOTIDE SEQUENCE [LARGE SCALE GENOMIC DNA]</scope>
    <source>
        <strain evidence="3">S6-262</strain>
    </source>
</reference>
<dbReference type="GO" id="GO:0004519">
    <property type="term" value="F:endonuclease activity"/>
    <property type="evidence" value="ECO:0007669"/>
    <property type="project" value="InterPro"/>
</dbReference>
<dbReference type="InterPro" id="IPR046462">
    <property type="entry name" value="TerL_nuclease"/>
</dbReference>
<evidence type="ECO:0000313" key="3">
    <source>
        <dbReference type="Proteomes" id="UP000199206"/>
    </source>
</evidence>
<dbReference type="PANTHER" id="PTHR41287:SF1">
    <property type="entry name" value="PROTEIN YMFN"/>
    <property type="match status" value="1"/>
</dbReference>
<organism evidence="2 3">
    <name type="scientific">Sphingomonas gellani</name>
    <dbReference type="NCBI Taxonomy" id="1166340"/>
    <lineage>
        <taxon>Bacteria</taxon>
        <taxon>Pseudomonadati</taxon>
        <taxon>Pseudomonadota</taxon>
        <taxon>Alphaproteobacteria</taxon>
        <taxon>Sphingomonadales</taxon>
        <taxon>Sphingomonadaceae</taxon>
        <taxon>Sphingomonas</taxon>
    </lineage>
</organism>
<sequence length="211" mass="22623">MEVAVAGVDGGGLDDLFGLALIGRLRSDPTQWLMWNRAWAQDDVWERRKDIVSRLDDFRKGGTVVRCAEPTQDIMEIADLLEQVKDAGLFPASAAIGLDAQNIAALVDELARRGFTAEQMVAVQQGFRLTGAIKGTERKLKDGTLIHAGQALMDWCVGNAKAEARGNAVLITKQVSGSAKIDPLVAGFNAVVLMSRNPEAEGSFDAGAMIV</sequence>
<accession>A0A1H7Z6M7</accession>
<dbReference type="EMBL" id="FOCF01000001">
    <property type="protein sequence ID" value="SEM53935.1"/>
    <property type="molecule type" value="Genomic_DNA"/>
</dbReference>
<dbReference type="RefSeq" id="WP_212611380.1">
    <property type="nucleotide sequence ID" value="NZ_FOCF01000001.1"/>
</dbReference>
<protein>
    <submittedName>
        <fullName evidence="2">Phage Terminase</fullName>
    </submittedName>
</protein>
<dbReference type="InterPro" id="IPR005021">
    <property type="entry name" value="Terminase_largesu-like"/>
</dbReference>
<keyword evidence="3" id="KW-1185">Reference proteome</keyword>
<dbReference type="Pfam" id="PF20441">
    <property type="entry name" value="TerL_nuclease"/>
    <property type="match status" value="1"/>
</dbReference>
<dbReference type="Proteomes" id="UP000199206">
    <property type="component" value="Unassembled WGS sequence"/>
</dbReference>
<proteinExistence type="predicted"/>
<gene>
    <name evidence="2" type="ORF">SAMN05192583_0556</name>
</gene>
<dbReference type="PANTHER" id="PTHR41287">
    <property type="match status" value="1"/>
</dbReference>
<feature type="domain" description="Terminase large subunit-like endonuclease" evidence="1">
    <location>
        <begin position="94"/>
        <end position="192"/>
    </location>
</feature>
<evidence type="ECO:0000259" key="1">
    <source>
        <dbReference type="Pfam" id="PF20441"/>
    </source>
</evidence>
<dbReference type="AlphaFoldDB" id="A0A1H7Z6M7"/>
<name>A0A1H7Z6M7_9SPHN</name>